<accession>A0A218W8R3</accession>
<name>A0A218W8R3_PUNGR</name>
<evidence type="ECO:0000256" key="1">
    <source>
        <dbReference type="SAM" id="SignalP"/>
    </source>
</evidence>
<dbReference type="EMBL" id="MTKT01004939">
    <property type="protein sequence ID" value="OWM69036.1"/>
    <property type="molecule type" value="Genomic_DNA"/>
</dbReference>
<organism evidence="2 3">
    <name type="scientific">Punica granatum</name>
    <name type="common">Pomegranate</name>
    <dbReference type="NCBI Taxonomy" id="22663"/>
    <lineage>
        <taxon>Eukaryota</taxon>
        <taxon>Viridiplantae</taxon>
        <taxon>Streptophyta</taxon>
        <taxon>Embryophyta</taxon>
        <taxon>Tracheophyta</taxon>
        <taxon>Spermatophyta</taxon>
        <taxon>Magnoliopsida</taxon>
        <taxon>eudicotyledons</taxon>
        <taxon>Gunneridae</taxon>
        <taxon>Pentapetalae</taxon>
        <taxon>rosids</taxon>
        <taxon>malvids</taxon>
        <taxon>Myrtales</taxon>
        <taxon>Lythraceae</taxon>
        <taxon>Punica</taxon>
    </lineage>
</organism>
<proteinExistence type="predicted"/>
<sequence length="225" mass="25019">MLSAAKVRSLVLGATVLCFVVLIMGASECTASRTTGLFRAMVHVDAADVAETRWKAQELSMVMTRWKLRQVPLGFGCTYQSMPSPSPCQFNFAENRIRWPNTVDREELIRGVYAITGLRDSPPMLLGFNNGGFRVLRVTNDGALSCPGGDEKHTGSRTYLHLRSLPVITLSSCSSGDVFVLQVDIDAADVAEIRRKEGRKEGETMMMMTRWKLIEVPESPIRLYN</sequence>
<evidence type="ECO:0000313" key="2">
    <source>
        <dbReference type="EMBL" id="OWM69036.1"/>
    </source>
</evidence>
<protein>
    <submittedName>
        <fullName evidence="2">Uncharacterized protein</fullName>
    </submittedName>
</protein>
<dbReference type="Proteomes" id="UP000197138">
    <property type="component" value="Unassembled WGS sequence"/>
</dbReference>
<dbReference type="AlphaFoldDB" id="A0A218W8R3"/>
<gene>
    <name evidence="2" type="ORF">CDL15_Pgr025223</name>
</gene>
<feature type="chain" id="PRO_5012826775" evidence="1">
    <location>
        <begin position="32"/>
        <end position="225"/>
    </location>
</feature>
<comment type="caution">
    <text evidence="2">The sequence shown here is derived from an EMBL/GenBank/DDBJ whole genome shotgun (WGS) entry which is preliminary data.</text>
</comment>
<keyword evidence="1" id="KW-0732">Signal</keyword>
<feature type="signal peptide" evidence="1">
    <location>
        <begin position="1"/>
        <end position="31"/>
    </location>
</feature>
<reference evidence="3" key="1">
    <citation type="journal article" date="2017" name="Plant J.">
        <title>The pomegranate (Punica granatum L.) genome and the genomics of punicalagin biosynthesis.</title>
        <authorList>
            <person name="Qin G."/>
            <person name="Xu C."/>
            <person name="Ming R."/>
            <person name="Tang H."/>
            <person name="Guyot R."/>
            <person name="Kramer E.M."/>
            <person name="Hu Y."/>
            <person name="Yi X."/>
            <person name="Qi Y."/>
            <person name="Xu X."/>
            <person name="Gao Z."/>
            <person name="Pan H."/>
            <person name="Jian J."/>
            <person name="Tian Y."/>
            <person name="Yue Z."/>
            <person name="Xu Y."/>
        </authorList>
    </citation>
    <scope>NUCLEOTIDE SEQUENCE [LARGE SCALE GENOMIC DNA]</scope>
    <source>
        <strain evidence="3">cv. Dabenzi</strain>
    </source>
</reference>
<evidence type="ECO:0000313" key="3">
    <source>
        <dbReference type="Proteomes" id="UP000197138"/>
    </source>
</evidence>